<name>A0A813T7R5_9BILA</name>
<dbReference type="PROSITE" id="PS50864">
    <property type="entry name" value="SAND"/>
    <property type="match status" value="1"/>
</dbReference>
<sequence length="221" mass="25915">MEKDFCSKLFTNLENNVETSDLSKGLLDNDTNFARNRYQITEDVIKLHYKYPINFEFTDINHINCSTQKYNYDNLSLKNSLLVPFYLDEIPLKKRKPGFLISDLDHSNGYTVHCKSNIGIFLPQYFCNGHRGKCVYIPDEDKRLTPIEFQNYSGSTNSDWKDVIKIYNYELNQNLELRKNRMDRNSRLCSIKNLNKNGIFTVHSPLCDCNKIHEEKETSVS</sequence>
<dbReference type="InterPro" id="IPR010919">
    <property type="entry name" value="SAND-like_dom_sf"/>
</dbReference>
<accession>A0A813T7R5</accession>
<protein>
    <recommendedName>
        <fullName evidence="1">SAND domain-containing protein</fullName>
    </recommendedName>
</protein>
<reference evidence="2" key="1">
    <citation type="submission" date="2021-02" db="EMBL/GenBank/DDBJ databases">
        <authorList>
            <person name="Nowell W R."/>
        </authorList>
    </citation>
    <scope>NUCLEOTIDE SEQUENCE</scope>
    <source>
        <strain evidence="2">Ploen Becks lab</strain>
    </source>
</reference>
<proteinExistence type="predicted"/>
<keyword evidence="3" id="KW-1185">Reference proteome</keyword>
<dbReference type="Proteomes" id="UP000663879">
    <property type="component" value="Unassembled WGS sequence"/>
</dbReference>
<evidence type="ECO:0000259" key="1">
    <source>
        <dbReference type="PROSITE" id="PS50864"/>
    </source>
</evidence>
<evidence type="ECO:0000313" key="3">
    <source>
        <dbReference type="Proteomes" id="UP000663879"/>
    </source>
</evidence>
<gene>
    <name evidence="2" type="ORF">OXX778_LOCUS6820</name>
</gene>
<evidence type="ECO:0000313" key="2">
    <source>
        <dbReference type="EMBL" id="CAF0807973.1"/>
    </source>
</evidence>
<dbReference type="InterPro" id="IPR000770">
    <property type="entry name" value="SAND_dom"/>
</dbReference>
<comment type="caution">
    <text evidence="2">The sequence shown here is derived from an EMBL/GenBank/DDBJ whole genome shotgun (WGS) entry which is preliminary data.</text>
</comment>
<dbReference type="AlphaFoldDB" id="A0A813T7R5"/>
<organism evidence="2 3">
    <name type="scientific">Brachionus calyciflorus</name>
    <dbReference type="NCBI Taxonomy" id="104777"/>
    <lineage>
        <taxon>Eukaryota</taxon>
        <taxon>Metazoa</taxon>
        <taxon>Spiralia</taxon>
        <taxon>Gnathifera</taxon>
        <taxon>Rotifera</taxon>
        <taxon>Eurotatoria</taxon>
        <taxon>Monogononta</taxon>
        <taxon>Pseudotrocha</taxon>
        <taxon>Ploima</taxon>
        <taxon>Brachionidae</taxon>
        <taxon>Brachionus</taxon>
    </lineage>
</organism>
<feature type="domain" description="SAND" evidence="1">
    <location>
        <begin position="110"/>
        <end position="201"/>
    </location>
</feature>
<dbReference type="Pfam" id="PF01342">
    <property type="entry name" value="SAND"/>
    <property type="match status" value="1"/>
</dbReference>
<dbReference type="SUPFAM" id="SSF63763">
    <property type="entry name" value="SAND domain-like"/>
    <property type="match status" value="1"/>
</dbReference>
<dbReference type="EMBL" id="CAJNOC010000831">
    <property type="protein sequence ID" value="CAF0807973.1"/>
    <property type="molecule type" value="Genomic_DNA"/>
</dbReference>
<dbReference type="GO" id="GO:0003677">
    <property type="term" value="F:DNA binding"/>
    <property type="evidence" value="ECO:0007669"/>
    <property type="project" value="InterPro"/>
</dbReference>
<dbReference type="Gene3D" id="3.10.390.10">
    <property type="entry name" value="SAND domain-like"/>
    <property type="match status" value="1"/>
</dbReference>